<sequence length="72" mass="8252">MSTMGRNWIKQNQNKQVMQKTIPNRDGFFCVNLIKRILLFLVHAGGSEDEEDPMPLAKGFRGPARRLGSLRH</sequence>
<gene>
    <name evidence="2" type="ORF">C8J48_3257</name>
</gene>
<comment type="caution">
    <text evidence="2">The sequence shown here is derived from an EMBL/GenBank/DDBJ whole genome shotgun (WGS) entry which is preliminary data.</text>
</comment>
<protein>
    <submittedName>
        <fullName evidence="2">Uncharacterized protein</fullName>
    </submittedName>
</protein>
<evidence type="ECO:0000313" key="3">
    <source>
        <dbReference type="Proteomes" id="UP000241639"/>
    </source>
</evidence>
<organism evidence="2 3">
    <name type="scientific">Desmospora activa DSM 45169</name>
    <dbReference type="NCBI Taxonomy" id="1121389"/>
    <lineage>
        <taxon>Bacteria</taxon>
        <taxon>Bacillati</taxon>
        <taxon>Bacillota</taxon>
        <taxon>Bacilli</taxon>
        <taxon>Bacillales</taxon>
        <taxon>Thermoactinomycetaceae</taxon>
        <taxon>Desmospora</taxon>
    </lineage>
</organism>
<keyword evidence="3" id="KW-1185">Reference proteome</keyword>
<proteinExistence type="predicted"/>
<evidence type="ECO:0000256" key="1">
    <source>
        <dbReference type="SAM" id="MobiDB-lite"/>
    </source>
</evidence>
<dbReference type="AlphaFoldDB" id="A0A2T4Z4W5"/>
<reference evidence="2 3" key="1">
    <citation type="submission" date="2018-04" db="EMBL/GenBank/DDBJ databases">
        <title>Genomic Encyclopedia of Archaeal and Bacterial Type Strains, Phase II (KMG-II): from individual species to whole genera.</title>
        <authorList>
            <person name="Goeker M."/>
        </authorList>
    </citation>
    <scope>NUCLEOTIDE SEQUENCE [LARGE SCALE GENOMIC DNA]</scope>
    <source>
        <strain evidence="2 3">DSM 45169</strain>
    </source>
</reference>
<dbReference type="Proteomes" id="UP000241639">
    <property type="component" value="Unassembled WGS sequence"/>
</dbReference>
<feature type="region of interest" description="Disordered" evidence="1">
    <location>
        <begin position="47"/>
        <end position="72"/>
    </location>
</feature>
<name>A0A2T4Z4W5_9BACL</name>
<accession>A0A2T4Z4W5</accession>
<dbReference type="EMBL" id="PZZP01000002">
    <property type="protein sequence ID" value="PTM56928.1"/>
    <property type="molecule type" value="Genomic_DNA"/>
</dbReference>
<evidence type="ECO:0000313" key="2">
    <source>
        <dbReference type="EMBL" id="PTM56928.1"/>
    </source>
</evidence>